<keyword evidence="3" id="KW-0547">Nucleotide-binding</keyword>
<evidence type="ECO:0000313" key="6">
    <source>
        <dbReference type="EMBL" id="RKQ92480.1"/>
    </source>
</evidence>
<gene>
    <name evidence="6" type="ORF">C8N24_2329</name>
</gene>
<name>A0A660LEY6_9ACTN</name>
<evidence type="ECO:0000256" key="1">
    <source>
        <dbReference type="ARBA" id="ARBA00005417"/>
    </source>
</evidence>
<dbReference type="SUPFAM" id="SSF52540">
    <property type="entry name" value="P-loop containing nucleoside triphosphate hydrolases"/>
    <property type="match status" value="1"/>
</dbReference>
<dbReference type="Gene3D" id="3.40.50.300">
    <property type="entry name" value="P-loop containing nucleotide triphosphate hydrolases"/>
    <property type="match status" value="1"/>
</dbReference>
<dbReference type="EMBL" id="RBIL01000001">
    <property type="protein sequence ID" value="RKQ92480.1"/>
    <property type="molecule type" value="Genomic_DNA"/>
</dbReference>
<dbReference type="SMART" id="SM00382">
    <property type="entry name" value="AAA"/>
    <property type="match status" value="1"/>
</dbReference>
<keyword evidence="7" id="KW-1185">Reference proteome</keyword>
<comment type="similarity">
    <text evidence="1">Belongs to the ABC transporter superfamily.</text>
</comment>
<evidence type="ECO:0000256" key="4">
    <source>
        <dbReference type="ARBA" id="ARBA00022840"/>
    </source>
</evidence>
<dbReference type="InterPro" id="IPR003439">
    <property type="entry name" value="ABC_transporter-like_ATP-bd"/>
</dbReference>
<dbReference type="AlphaFoldDB" id="A0A660LEY6"/>
<dbReference type="CDD" id="cd03230">
    <property type="entry name" value="ABC_DR_subfamily_A"/>
    <property type="match status" value="1"/>
</dbReference>
<keyword evidence="2" id="KW-0813">Transport</keyword>
<evidence type="ECO:0000259" key="5">
    <source>
        <dbReference type="PROSITE" id="PS50893"/>
    </source>
</evidence>
<dbReference type="PANTHER" id="PTHR43335">
    <property type="entry name" value="ABC TRANSPORTER, ATP-BINDING PROTEIN"/>
    <property type="match status" value="1"/>
</dbReference>
<evidence type="ECO:0000256" key="3">
    <source>
        <dbReference type="ARBA" id="ARBA00022741"/>
    </source>
</evidence>
<dbReference type="GO" id="GO:0016887">
    <property type="term" value="F:ATP hydrolysis activity"/>
    <property type="evidence" value="ECO:0007669"/>
    <property type="project" value="InterPro"/>
</dbReference>
<evidence type="ECO:0000313" key="7">
    <source>
        <dbReference type="Proteomes" id="UP000278962"/>
    </source>
</evidence>
<keyword evidence="4 6" id="KW-0067">ATP-binding</keyword>
<accession>A0A660LEY6</accession>
<dbReference type="Proteomes" id="UP000278962">
    <property type="component" value="Unassembled WGS sequence"/>
</dbReference>
<feature type="domain" description="ABC transporter" evidence="5">
    <location>
        <begin position="4"/>
        <end position="218"/>
    </location>
</feature>
<dbReference type="Pfam" id="PF00005">
    <property type="entry name" value="ABC_tran"/>
    <property type="match status" value="1"/>
</dbReference>
<proteinExistence type="inferred from homology"/>
<dbReference type="PANTHER" id="PTHR43335:SF4">
    <property type="entry name" value="ABC TRANSPORTER, ATP-BINDING PROTEIN"/>
    <property type="match status" value="1"/>
</dbReference>
<dbReference type="InterPro" id="IPR003593">
    <property type="entry name" value="AAA+_ATPase"/>
</dbReference>
<evidence type="ECO:0000256" key="2">
    <source>
        <dbReference type="ARBA" id="ARBA00022448"/>
    </source>
</evidence>
<dbReference type="PROSITE" id="PS50893">
    <property type="entry name" value="ABC_TRANSPORTER_2"/>
    <property type="match status" value="1"/>
</dbReference>
<sequence>MDAVVVEELTKRYGRTAAVDGLSFAVPQGSVCGFLGPNGAGKTTTLRVLFGLTRATSGRAEAAGRVGGVLDRDGFHPARSVWNELSLAAARAGRQDADIDAALAAADLEHAADKLVGQCSHGTRRRLSLAAALIAAPDVLLLDEPASGLDPHALRTLRERLRAHAAAGGTVLLSSHVLEDVAATCDRVVVVNRGRRVAEGELAALLAQRIRLRSPEPEKLLAALDGLDATSDGPGTIIVAGADPDTVGRAVRDSGAVLHEMSTQGALEALYVGLTEASR</sequence>
<dbReference type="GO" id="GO:0005524">
    <property type="term" value="F:ATP binding"/>
    <property type="evidence" value="ECO:0007669"/>
    <property type="project" value="UniProtKB-KW"/>
</dbReference>
<comment type="caution">
    <text evidence="6">The sequence shown here is derived from an EMBL/GenBank/DDBJ whole genome shotgun (WGS) entry which is preliminary data.</text>
</comment>
<reference evidence="6 7" key="1">
    <citation type="submission" date="2018-10" db="EMBL/GenBank/DDBJ databases">
        <title>Genomic Encyclopedia of Archaeal and Bacterial Type Strains, Phase II (KMG-II): from individual species to whole genera.</title>
        <authorList>
            <person name="Goeker M."/>
        </authorList>
    </citation>
    <scope>NUCLEOTIDE SEQUENCE [LARGE SCALE GENOMIC DNA]</scope>
    <source>
        <strain evidence="6 7">DSM 14954</strain>
    </source>
</reference>
<dbReference type="RefSeq" id="WP_170179025.1">
    <property type="nucleotide sequence ID" value="NZ_RBIL01000001.1"/>
</dbReference>
<dbReference type="InterPro" id="IPR027417">
    <property type="entry name" value="P-loop_NTPase"/>
</dbReference>
<protein>
    <submittedName>
        <fullName evidence="6">ABC-2 type transport system ATP-binding protein</fullName>
    </submittedName>
</protein>
<organism evidence="6 7">
    <name type="scientific">Solirubrobacter pauli</name>
    <dbReference type="NCBI Taxonomy" id="166793"/>
    <lineage>
        <taxon>Bacteria</taxon>
        <taxon>Bacillati</taxon>
        <taxon>Actinomycetota</taxon>
        <taxon>Thermoleophilia</taxon>
        <taxon>Solirubrobacterales</taxon>
        <taxon>Solirubrobacteraceae</taxon>
        <taxon>Solirubrobacter</taxon>
    </lineage>
</organism>